<feature type="region of interest" description="Disordered" evidence="1">
    <location>
        <begin position="372"/>
        <end position="391"/>
    </location>
</feature>
<name>A0A7S4NE05_9STRA</name>
<feature type="compositionally biased region" description="Low complexity" evidence="1">
    <location>
        <begin position="427"/>
        <end position="437"/>
    </location>
</feature>
<feature type="compositionally biased region" description="Basic and acidic residues" evidence="1">
    <location>
        <begin position="372"/>
        <end position="386"/>
    </location>
</feature>
<feature type="region of interest" description="Disordered" evidence="1">
    <location>
        <begin position="421"/>
        <end position="497"/>
    </location>
</feature>
<keyword evidence="2" id="KW-0472">Membrane</keyword>
<reference evidence="3" key="1">
    <citation type="submission" date="2021-01" db="EMBL/GenBank/DDBJ databases">
        <authorList>
            <person name="Corre E."/>
            <person name="Pelletier E."/>
            <person name="Niang G."/>
            <person name="Scheremetjew M."/>
            <person name="Finn R."/>
            <person name="Kale V."/>
            <person name="Holt S."/>
            <person name="Cochrane G."/>
            <person name="Meng A."/>
            <person name="Brown T."/>
            <person name="Cohen L."/>
        </authorList>
    </citation>
    <scope>NUCLEOTIDE SEQUENCE</scope>
    <source>
        <strain evidence="3">Isolate 1302-5</strain>
    </source>
</reference>
<evidence type="ECO:0000313" key="3">
    <source>
        <dbReference type="EMBL" id="CAE2281657.1"/>
    </source>
</evidence>
<feature type="region of interest" description="Disordered" evidence="1">
    <location>
        <begin position="307"/>
        <end position="328"/>
    </location>
</feature>
<feature type="region of interest" description="Disordered" evidence="1">
    <location>
        <begin position="249"/>
        <end position="286"/>
    </location>
</feature>
<keyword evidence="2" id="KW-1133">Transmembrane helix</keyword>
<feature type="compositionally biased region" description="Basic and acidic residues" evidence="1">
    <location>
        <begin position="563"/>
        <end position="575"/>
    </location>
</feature>
<feature type="region of interest" description="Disordered" evidence="1">
    <location>
        <begin position="601"/>
        <end position="625"/>
    </location>
</feature>
<organism evidence="3">
    <name type="scientific">Odontella aurita</name>
    <dbReference type="NCBI Taxonomy" id="265563"/>
    <lineage>
        <taxon>Eukaryota</taxon>
        <taxon>Sar</taxon>
        <taxon>Stramenopiles</taxon>
        <taxon>Ochrophyta</taxon>
        <taxon>Bacillariophyta</taxon>
        <taxon>Mediophyceae</taxon>
        <taxon>Biddulphiophycidae</taxon>
        <taxon>Eupodiscales</taxon>
        <taxon>Odontellaceae</taxon>
        <taxon>Odontella</taxon>
    </lineage>
</organism>
<keyword evidence="2" id="KW-0812">Transmembrane</keyword>
<feature type="compositionally biased region" description="Basic and acidic residues" evidence="1">
    <location>
        <begin position="477"/>
        <end position="493"/>
    </location>
</feature>
<gene>
    <name evidence="3" type="ORF">OAUR00152_LOCUS37959</name>
</gene>
<feature type="transmembrane region" description="Helical" evidence="2">
    <location>
        <begin position="218"/>
        <end position="240"/>
    </location>
</feature>
<evidence type="ECO:0000256" key="1">
    <source>
        <dbReference type="SAM" id="MobiDB-lite"/>
    </source>
</evidence>
<protein>
    <submittedName>
        <fullName evidence="3">Uncharacterized protein</fullName>
    </submittedName>
</protein>
<sequence>MAKYLESFPSLSSGCQGMYYPDSYGNSLYMGLKPLGQGNITIGMYWDDKCSVDSGLTLGDYVYIYYYNYYGDGSRGDDLTSYYEAMVDQWNEFMTIYKVCQPCPAYNLNKRDDSSGSGSGDNKDDRGRRMVEMERLLGSGDDEGDGEEEQWGYNCYDDAGYTNVNQCYKFETKTSMEEASLDDLIRADEQGTILSVRAHGRTFGTPVPWTAPSVGRTVATVLGITALLATAVGAAGFLLWRKRASGASRDRKMPAAFRETLDPNAGDGEEEGGGEQSNDWTPDKGDLIAMPPTTANTHSGEIRSVPIMLPLSDPSPPHTTTKSDPSREEHIADLLNRAYGPAASPELRLQKTLEAFKGREDKLVKKLEKYVAKREGGTSRTREGVEGKVGNGSSMFGSLVNFSLGGGKSFLEGLGRNFGDGVGGSGSTSDSESSDSNGGHENDHSDNNDERNSGDNGNKMINLDETHGKCSYDIGEEGEKQNSEDNEMVKIEGTETLPISKGGEVIIMVQQGNNNENAENKDDSETKEDKEENEAEDVENILPVSKGGEVDIVVQQGNNNVNAEKKEESESKEDKEENEAEDVENIWATGSTLEVYDAPIFSTPSDEKDENHGGKLFPQPLPPIV</sequence>
<dbReference type="AlphaFoldDB" id="A0A7S4NE05"/>
<feature type="region of interest" description="Disordered" evidence="1">
    <location>
        <begin position="510"/>
        <end position="584"/>
    </location>
</feature>
<feature type="compositionally biased region" description="Basic and acidic residues" evidence="1">
    <location>
        <begin position="518"/>
        <end position="530"/>
    </location>
</feature>
<accession>A0A7S4NE05</accession>
<feature type="compositionally biased region" description="Basic and acidic residues" evidence="1">
    <location>
        <begin position="438"/>
        <end position="453"/>
    </location>
</feature>
<evidence type="ECO:0000256" key="2">
    <source>
        <dbReference type="SAM" id="Phobius"/>
    </source>
</evidence>
<proteinExistence type="predicted"/>
<dbReference type="EMBL" id="HBKQ01055432">
    <property type="protein sequence ID" value="CAE2281657.1"/>
    <property type="molecule type" value="Transcribed_RNA"/>
</dbReference>